<feature type="compositionally biased region" description="Polar residues" evidence="1">
    <location>
        <begin position="38"/>
        <end position="47"/>
    </location>
</feature>
<evidence type="ECO:0000313" key="4">
    <source>
        <dbReference type="Proteomes" id="UP000054783"/>
    </source>
</evidence>
<gene>
    <name evidence="3" type="ORF">T12_1301</name>
    <name evidence="2" type="ORF">T12_4161</name>
</gene>
<sequence length="86" mass="9872">MGWVCSEGSVIGGSWHILTDQWGSLLRISSVKRKLGNKGQQERQQPYGQYDHGDETTGRLTFPCQWSMITKTSMFQLCFTTKKRRS</sequence>
<keyword evidence="4" id="KW-1185">Reference proteome</keyword>
<evidence type="ECO:0000313" key="2">
    <source>
        <dbReference type="EMBL" id="KRY07280.1"/>
    </source>
</evidence>
<feature type="region of interest" description="Disordered" evidence="1">
    <location>
        <begin position="35"/>
        <end position="55"/>
    </location>
</feature>
<organism evidence="2 4">
    <name type="scientific">Trichinella patagoniensis</name>
    <dbReference type="NCBI Taxonomy" id="990121"/>
    <lineage>
        <taxon>Eukaryota</taxon>
        <taxon>Metazoa</taxon>
        <taxon>Ecdysozoa</taxon>
        <taxon>Nematoda</taxon>
        <taxon>Enoplea</taxon>
        <taxon>Dorylaimia</taxon>
        <taxon>Trichinellida</taxon>
        <taxon>Trichinellidae</taxon>
        <taxon>Trichinella</taxon>
    </lineage>
</organism>
<evidence type="ECO:0000313" key="3">
    <source>
        <dbReference type="EMBL" id="KRY11558.1"/>
    </source>
</evidence>
<dbReference type="EMBL" id="JYDQ01000190">
    <property type="protein sequence ID" value="KRY11558.1"/>
    <property type="molecule type" value="Genomic_DNA"/>
</dbReference>
<dbReference type="Proteomes" id="UP000054783">
    <property type="component" value="Unassembled WGS sequence"/>
</dbReference>
<reference evidence="2 4" key="1">
    <citation type="submission" date="2015-01" db="EMBL/GenBank/DDBJ databases">
        <title>Evolution of Trichinella species and genotypes.</title>
        <authorList>
            <person name="Korhonen P.K."/>
            <person name="Edoardo P."/>
            <person name="Giuseppe L.R."/>
            <person name="Gasser R.B."/>
        </authorList>
    </citation>
    <scope>NUCLEOTIDE SEQUENCE [LARGE SCALE GENOMIC DNA]</scope>
    <source>
        <strain evidence="2">ISS2496</strain>
    </source>
</reference>
<name>A0A0V0Z465_9BILA</name>
<dbReference type="EMBL" id="JYDQ01000506">
    <property type="protein sequence ID" value="KRY07280.1"/>
    <property type="molecule type" value="Genomic_DNA"/>
</dbReference>
<proteinExistence type="predicted"/>
<comment type="caution">
    <text evidence="2">The sequence shown here is derived from an EMBL/GenBank/DDBJ whole genome shotgun (WGS) entry which is preliminary data.</text>
</comment>
<accession>A0A0V0Z465</accession>
<evidence type="ECO:0000256" key="1">
    <source>
        <dbReference type="SAM" id="MobiDB-lite"/>
    </source>
</evidence>
<dbReference type="AlphaFoldDB" id="A0A0V0Z465"/>
<protein>
    <submittedName>
        <fullName evidence="2">Uncharacterized protein</fullName>
    </submittedName>
</protein>